<evidence type="ECO:0000256" key="1">
    <source>
        <dbReference type="ARBA" id="ARBA00010759"/>
    </source>
</evidence>
<dbReference type="PANTHER" id="PTHR10458:SF22">
    <property type="entry name" value="PEPTIDE DEFORMYLASE"/>
    <property type="match status" value="1"/>
</dbReference>
<accession>D5EF14</accession>
<dbReference type="STRING" id="572547.Amico_1022"/>
<evidence type="ECO:0000313" key="4">
    <source>
        <dbReference type="Proteomes" id="UP000002366"/>
    </source>
</evidence>
<comment type="function">
    <text evidence="2">Removes the formyl group from the N-terminal Met of newly synthesized proteins. Requires at least a dipeptide for an efficient rate of reaction. N-terminal L-methionine is a prerequisite for activity but the enzyme has broad specificity at other positions.</text>
</comment>
<dbReference type="HOGENOM" id="CLU_061901_4_2_0"/>
<dbReference type="PRINTS" id="PR01576">
    <property type="entry name" value="PDEFORMYLASE"/>
</dbReference>
<dbReference type="InterPro" id="IPR036821">
    <property type="entry name" value="Peptide_deformylase_sf"/>
</dbReference>
<dbReference type="EMBL" id="CP001997">
    <property type="protein sequence ID" value="ADE57146.1"/>
    <property type="molecule type" value="Genomic_DNA"/>
</dbReference>
<comment type="cofactor">
    <cofactor evidence="2">
        <name>Fe(2+)</name>
        <dbReference type="ChEBI" id="CHEBI:29033"/>
    </cofactor>
    <text evidence="2">Binds 1 Fe(2+) ion.</text>
</comment>
<feature type="binding site" evidence="2">
    <location>
        <position position="130"/>
    </location>
    <ligand>
        <name>Fe cation</name>
        <dbReference type="ChEBI" id="CHEBI:24875"/>
    </ligand>
</feature>
<comment type="similarity">
    <text evidence="1 2">Belongs to the polypeptide deformylase family.</text>
</comment>
<dbReference type="RefSeq" id="WP_013048409.1">
    <property type="nucleotide sequence ID" value="NC_014011.1"/>
</dbReference>
<keyword evidence="2" id="KW-0648">Protein biosynthesis</keyword>
<dbReference type="PANTHER" id="PTHR10458">
    <property type="entry name" value="PEPTIDE DEFORMYLASE"/>
    <property type="match status" value="1"/>
</dbReference>
<dbReference type="HAMAP" id="MF_00163">
    <property type="entry name" value="Pep_deformylase"/>
    <property type="match status" value="1"/>
</dbReference>
<reference evidence="3 4" key="1">
    <citation type="journal article" date="2010" name="Stand. Genomic Sci.">
        <title>Complete genome sequence of Aminobacterium colombiense type strain (ALA-1).</title>
        <authorList>
            <person name="Chertkov O."/>
            <person name="Sikorski J."/>
            <person name="Brambilla E."/>
            <person name="Lapidus A."/>
            <person name="Copeland A."/>
            <person name="Glavina Del Rio T."/>
            <person name="Nolan M."/>
            <person name="Lucas S."/>
            <person name="Tice H."/>
            <person name="Cheng J.F."/>
            <person name="Han C."/>
            <person name="Detter J.C."/>
            <person name="Bruce D."/>
            <person name="Tapia R."/>
            <person name="Goodwin L."/>
            <person name="Pitluck S."/>
            <person name="Liolios K."/>
            <person name="Ivanova N."/>
            <person name="Mavromatis K."/>
            <person name="Ovchinnikova G."/>
            <person name="Pati A."/>
            <person name="Chen A."/>
            <person name="Palaniappan K."/>
            <person name="Land M."/>
            <person name="Hauser L."/>
            <person name="Chang Y.J."/>
            <person name="Jeffries C.D."/>
            <person name="Spring S."/>
            <person name="Rohde M."/>
            <person name="Goker M."/>
            <person name="Bristow J."/>
            <person name="Eisen J.A."/>
            <person name="Markowitz V."/>
            <person name="Hugenholtz P."/>
            <person name="Kyrpides N.C."/>
            <person name="Klenk H.P."/>
        </authorList>
    </citation>
    <scope>NUCLEOTIDE SEQUENCE [LARGE SCALE GENOMIC DNA]</scope>
    <source>
        <strain evidence="4">DSM 12261 / ALA-1</strain>
    </source>
</reference>
<dbReference type="Proteomes" id="UP000002366">
    <property type="component" value="Chromosome"/>
</dbReference>
<dbReference type="NCBIfam" id="NF001159">
    <property type="entry name" value="PRK00150.1-3"/>
    <property type="match status" value="1"/>
</dbReference>
<keyword evidence="2" id="KW-0479">Metal-binding</keyword>
<proteinExistence type="inferred from homology"/>
<dbReference type="eggNOG" id="COG0242">
    <property type="taxonomic scope" value="Bacteria"/>
</dbReference>
<dbReference type="SUPFAM" id="SSF56420">
    <property type="entry name" value="Peptide deformylase"/>
    <property type="match status" value="1"/>
</dbReference>
<dbReference type="PIRSF" id="PIRSF004749">
    <property type="entry name" value="Pep_def"/>
    <property type="match status" value="1"/>
</dbReference>
<dbReference type="GO" id="GO:0042586">
    <property type="term" value="F:peptide deformylase activity"/>
    <property type="evidence" value="ECO:0007669"/>
    <property type="project" value="UniProtKB-UniRule"/>
</dbReference>
<feature type="active site" evidence="2">
    <location>
        <position position="131"/>
    </location>
</feature>
<keyword evidence="2" id="KW-0408">Iron</keyword>
<keyword evidence="4" id="KW-1185">Reference proteome</keyword>
<dbReference type="InterPro" id="IPR023635">
    <property type="entry name" value="Peptide_deformylase"/>
</dbReference>
<protein>
    <recommendedName>
        <fullName evidence="2">Peptide deformylase</fullName>
        <shortName evidence="2">PDF</shortName>
        <ecNumber evidence="2">3.5.1.88</ecNumber>
    </recommendedName>
    <alternativeName>
        <fullName evidence="2">Polypeptide deformylase</fullName>
    </alternativeName>
</protein>
<dbReference type="GO" id="GO:0046872">
    <property type="term" value="F:metal ion binding"/>
    <property type="evidence" value="ECO:0007669"/>
    <property type="project" value="UniProtKB-KW"/>
</dbReference>
<dbReference type="Pfam" id="PF01327">
    <property type="entry name" value="Pep_deformylase"/>
    <property type="match status" value="1"/>
</dbReference>
<feature type="binding site" evidence="2">
    <location>
        <position position="134"/>
    </location>
    <ligand>
        <name>Fe cation</name>
        <dbReference type="ChEBI" id="CHEBI:24875"/>
    </ligand>
</feature>
<name>D5EF14_AMICL</name>
<gene>
    <name evidence="2" type="primary">def</name>
    <name evidence="3" type="ordered locus">Amico_1022</name>
</gene>
<dbReference type="Gene3D" id="3.90.45.10">
    <property type="entry name" value="Peptide deformylase"/>
    <property type="match status" value="1"/>
</dbReference>
<comment type="catalytic activity">
    <reaction evidence="2">
        <text>N-terminal N-formyl-L-methionyl-[peptide] + H2O = N-terminal L-methionyl-[peptide] + formate</text>
        <dbReference type="Rhea" id="RHEA:24420"/>
        <dbReference type="Rhea" id="RHEA-COMP:10639"/>
        <dbReference type="Rhea" id="RHEA-COMP:10640"/>
        <dbReference type="ChEBI" id="CHEBI:15377"/>
        <dbReference type="ChEBI" id="CHEBI:15740"/>
        <dbReference type="ChEBI" id="CHEBI:49298"/>
        <dbReference type="ChEBI" id="CHEBI:64731"/>
        <dbReference type="EC" id="3.5.1.88"/>
    </reaction>
</comment>
<evidence type="ECO:0000256" key="2">
    <source>
        <dbReference type="HAMAP-Rule" id="MF_00163"/>
    </source>
</evidence>
<dbReference type="KEGG" id="aco:Amico_1022"/>
<organism evidence="3 4">
    <name type="scientific">Aminobacterium colombiense (strain DSM 12261 / ALA-1)</name>
    <dbReference type="NCBI Taxonomy" id="572547"/>
    <lineage>
        <taxon>Bacteria</taxon>
        <taxon>Thermotogati</taxon>
        <taxon>Synergistota</taxon>
        <taxon>Synergistia</taxon>
        <taxon>Synergistales</taxon>
        <taxon>Aminobacteriaceae</taxon>
        <taxon>Aminobacterium</taxon>
    </lineage>
</organism>
<dbReference type="CDD" id="cd00487">
    <property type="entry name" value="Pep_deformylase"/>
    <property type="match status" value="1"/>
</dbReference>
<sequence length="164" mass="18876">MKKFLIRTYPDPVLRKETEAIDLFDSKLMDLIEEMKVIMLESDGVGLAAPQVGVSKKLAIVYYDETLYVLINPILLKADGEQVSEEGCLSFPGIFGNVLRPRHVVIEAYNEHGEKLTIEAEDFLARAFLHEMDHLEGRLLIDHFSPLKKNIIRKRMRQHAKDER</sequence>
<dbReference type="NCBIfam" id="TIGR00079">
    <property type="entry name" value="pept_deformyl"/>
    <property type="match status" value="1"/>
</dbReference>
<dbReference type="AlphaFoldDB" id="D5EF14"/>
<feature type="binding site" evidence="2">
    <location>
        <position position="88"/>
    </location>
    <ligand>
        <name>Fe cation</name>
        <dbReference type="ChEBI" id="CHEBI:24875"/>
    </ligand>
</feature>
<dbReference type="GO" id="GO:0006412">
    <property type="term" value="P:translation"/>
    <property type="evidence" value="ECO:0007669"/>
    <property type="project" value="UniProtKB-UniRule"/>
</dbReference>
<keyword evidence="2 3" id="KW-0378">Hydrolase</keyword>
<dbReference type="EC" id="3.5.1.88" evidence="2"/>
<evidence type="ECO:0000313" key="3">
    <source>
        <dbReference type="EMBL" id="ADE57146.1"/>
    </source>
</evidence>